<dbReference type="GeneID" id="41588454"/>
<dbReference type="InterPro" id="IPR012341">
    <property type="entry name" value="6hp_glycosidase-like_sf"/>
</dbReference>
<accession>A0A1N5V2R1</accession>
<evidence type="ECO:0000259" key="3">
    <source>
        <dbReference type="Pfam" id="PF19291"/>
    </source>
</evidence>
<organism evidence="4 7">
    <name type="scientific">Cuniculiplasma divulgatum</name>
    <dbReference type="NCBI Taxonomy" id="1673428"/>
    <lineage>
        <taxon>Archaea</taxon>
        <taxon>Methanobacteriati</taxon>
        <taxon>Thermoplasmatota</taxon>
        <taxon>Thermoplasmata</taxon>
        <taxon>Thermoplasmatales</taxon>
        <taxon>Cuniculiplasmataceae</taxon>
        <taxon>Cuniculiplasma</taxon>
    </lineage>
</organism>
<dbReference type="KEGG" id="cdiv:CPM_1199"/>
<dbReference type="Pfam" id="PF00723">
    <property type="entry name" value="Glyco_hydro_15"/>
    <property type="match status" value="1"/>
</dbReference>
<dbReference type="Gene3D" id="1.50.10.10">
    <property type="match status" value="1"/>
</dbReference>
<dbReference type="EMBL" id="LT671858">
    <property type="protein sequence ID" value="SIM66798.1"/>
    <property type="molecule type" value="Genomic_DNA"/>
</dbReference>
<reference evidence="6" key="3">
    <citation type="submission" date="2016-06" db="EMBL/GenBank/DDBJ databases">
        <authorList>
            <person name="Toshchakov V.S."/>
        </authorList>
    </citation>
    <scope>NUCLEOTIDE SEQUENCE [LARGE SCALE GENOMIC DNA]</scope>
    <source>
        <strain>PM4 (JCM 30641</strain>
        <strain evidence="6">\VKM B-2940)</strain>
    </source>
</reference>
<dbReference type="Pfam" id="PF19291">
    <property type="entry name" value="TREH_N"/>
    <property type="match status" value="1"/>
</dbReference>
<dbReference type="Proteomes" id="UP000195607">
    <property type="component" value="Chromosome I"/>
</dbReference>
<dbReference type="PANTHER" id="PTHR31616:SF0">
    <property type="entry name" value="GLUCAN 1,4-ALPHA-GLUCOSIDASE"/>
    <property type="match status" value="1"/>
</dbReference>
<reference evidence="4 7" key="1">
    <citation type="submission" date="2016-04" db="EMBL/GenBank/DDBJ databases">
        <authorList>
            <person name="Evans L.H."/>
            <person name="Alamgir A."/>
            <person name="Owens N."/>
            <person name="Weber N.D."/>
            <person name="Virtaneva K."/>
            <person name="Barbian K."/>
            <person name="Babar A."/>
            <person name="Rosenke K."/>
        </authorList>
    </citation>
    <scope>NUCLEOTIDE SEQUENCE [LARGE SCALE GENOMIC DNA]</scope>
    <source>
        <strain evidence="4">S5</strain>
        <strain evidence="7">S5(T) (JCM 30642 \VKM B-2941)</strain>
    </source>
</reference>
<comment type="similarity">
    <text evidence="1">Belongs to the glycosyl hydrolase 15 family.</text>
</comment>
<dbReference type="InterPro" id="IPR011613">
    <property type="entry name" value="GH15-like"/>
</dbReference>
<sequence>METMGLNINSVEVNGYTKIANHGMIANNRTAALISMNGTVDWLCLPDFSSNPVFDSILDKNKGGYLTTRPVDTEGMTVTQKYVPKTLILQTTFLKNGKPVLMLTDFLPATPYASINFPEMHRMIQAFDEAIDVKIELKATLDYRLSPVKILLLENGAVYHKNSRKIGIYANTKFRDGDRKIRGNISLKPGQKEWIVISYNMADDDLRNYKSQVRYDETKSYWEDFVSQSTYNGLMKDIALRSALTLRALFYDPTGMMVAAPTSSLPECIGGERNWDYRYSWIRDTSYVIEALSMMGLKFVATNYLYDMMDIIEKKDDMKVLYSIDSKDDLEEYEIDYEGYMNSSPVRMGNLASKQFQLDIYGSMINAIYHLAMIGGTVNAYMWDLVIKIIDKIRHVWRTPDSSIWEFRTPPRHYTYSKVMCWMGYDRAIKIGKLLNFKGDYITWEKEMNEIKSDILQNGVDKETQSFVQYYGSKDVDSSLLRISLTGFLDSNDTRIKSTVNRIEKELMGKDYLMRRYNNDDGFNCKDNAFLLTSFWYAEILSEQGNVEKAKHVLETLISKGNHLHLFSEEIDMETGEQLGNFPQAITHLGVIRAICKANEKLNGKN</sequence>
<evidence type="ECO:0000313" key="6">
    <source>
        <dbReference type="Proteomes" id="UP000187822"/>
    </source>
</evidence>
<feature type="domain" description="Trehalase-like N-terminal" evidence="3">
    <location>
        <begin position="17"/>
        <end position="160"/>
    </location>
</feature>
<reference evidence="5" key="2">
    <citation type="submission" date="2016-06" db="EMBL/GenBank/DDBJ databases">
        <authorList>
            <person name="Olsen C.W."/>
            <person name="Carey S."/>
            <person name="Hinshaw L."/>
            <person name="Karasin A.I."/>
        </authorList>
    </citation>
    <scope>NUCLEOTIDE SEQUENCE [LARGE SCALE GENOMIC DNA]</scope>
    <source>
        <strain evidence="5">PM4</strain>
    </source>
</reference>
<evidence type="ECO:0000313" key="4">
    <source>
        <dbReference type="EMBL" id="SIM66798.1"/>
    </source>
</evidence>
<dbReference type="AlphaFoldDB" id="A0A1N5V2R1"/>
<feature type="domain" description="GH15-like" evidence="2">
    <location>
        <begin position="236"/>
        <end position="595"/>
    </location>
</feature>
<keyword evidence="6" id="KW-1185">Reference proteome</keyword>
<dbReference type="EMBL" id="LT719092">
    <property type="protein sequence ID" value="SJK85010.1"/>
    <property type="molecule type" value="Genomic_DNA"/>
</dbReference>
<proteinExistence type="inferred from homology"/>
<dbReference type="Proteomes" id="UP000187822">
    <property type="component" value="Chromosome I"/>
</dbReference>
<dbReference type="RefSeq" id="WP_077076355.1">
    <property type="nucleotide sequence ID" value="NZ_LT671858.1"/>
</dbReference>
<evidence type="ECO:0000313" key="7">
    <source>
        <dbReference type="Proteomes" id="UP000195607"/>
    </source>
</evidence>
<dbReference type="InterPro" id="IPR045582">
    <property type="entry name" value="Trehalase-like_N"/>
</dbReference>
<dbReference type="GO" id="GO:0005975">
    <property type="term" value="P:carbohydrate metabolic process"/>
    <property type="evidence" value="ECO:0007669"/>
    <property type="project" value="InterPro"/>
</dbReference>
<gene>
    <name evidence="5" type="ORF">CPM_1199</name>
    <name evidence="4" type="ORF">CSP5_1195</name>
</gene>
<dbReference type="GO" id="GO:0004553">
    <property type="term" value="F:hydrolase activity, hydrolyzing O-glycosyl compounds"/>
    <property type="evidence" value="ECO:0007669"/>
    <property type="project" value="UniProtKB-ARBA"/>
</dbReference>
<name>A0A1N5V2R1_9ARCH</name>
<evidence type="ECO:0000259" key="2">
    <source>
        <dbReference type="Pfam" id="PF00723"/>
    </source>
</evidence>
<dbReference type="PANTHER" id="PTHR31616">
    <property type="entry name" value="TREHALASE"/>
    <property type="match status" value="1"/>
</dbReference>
<dbReference type="InterPro" id="IPR008928">
    <property type="entry name" value="6-hairpin_glycosidase_sf"/>
</dbReference>
<evidence type="ECO:0000256" key="1">
    <source>
        <dbReference type="ARBA" id="ARBA00006188"/>
    </source>
</evidence>
<evidence type="ECO:0000313" key="5">
    <source>
        <dbReference type="EMBL" id="SJK85010.1"/>
    </source>
</evidence>
<dbReference type="SUPFAM" id="SSF48208">
    <property type="entry name" value="Six-hairpin glycosidases"/>
    <property type="match status" value="1"/>
</dbReference>
<dbReference type="OrthoDB" id="36362at2157"/>
<protein>
    <submittedName>
        <fullName evidence="4">Glucoamylase</fullName>
    </submittedName>
</protein>